<organism evidence="15 16">
    <name type="scientific">Salinicoccus sediminis</name>
    <dbReference type="NCBI Taxonomy" id="1432562"/>
    <lineage>
        <taxon>Bacteria</taxon>
        <taxon>Bacillati</taxon>
        <taxon>Bacillota</taxon>
        <taxon>Bacilli</taxon>
        <taxon>Bacillales</taxon>
        <taxon>Staphylococcaceae</taxon>
        <taxon>Salinicoccus</taxon>
    </lineage>
</organism>
<reference evidence="15 16" key="1">
    <citation type="submission" date="2015-04" db="EMBL/GenBank/DDBJ databases">
        <title>Taxonomic description and genome sequence of Salinicoccus sediminis sp. nov., a novel hyper halotolerant bacterium isolated from marine sediment.</title>
        <authorList>
            <person name="Mathan Kumar R."/>
            <person name="Kaur G."/>
            <person name="Kumar N."/>
            <person name="Kumar A."/>
            <person name="Singh N.K."/>
            <person name="Kaur N."/>
            <person name="Mayilraj S."/>
        </authorList>
    </citation>
    <scope>NUCLEOTIDE SEQUENCE [LARGE SCALE GENOMIC DNA]</scope>
    <source>
        <strain evidence="15 16">SV-16</strain>
    </source>
</reference>
<dbReference type="GO" id="GO:0005886">
    <property type="term" value="C:plasma membrane"/>
    <property type="evidence" value="ECO:0007669"/>
    <property type="project" value="UniProtKB-SubCell"/>
</dbReference>
<evidence type="ECO:0000256" key="1">
    <source>
        <dbReference type="ARBA" id="ARBA00004167"/>
    </source>
</evidence>
<sequence length="250" mass="28239">MNDNRYCDRLIDYYNGHLDQKEEAEFEKHLEECPDCQAELAEWKALNAELARDTEQVEPPRGMEDRVLGNIFAEDTEREENPMDERDTARHKNEKTTKTGFYKKLLIPLAAALLLSVIGNIYLWNAQQQTGSLSEALLEDGETINLAPTSESEDMNAKMAMHETNGSQTLVLQAQNFTDLNEGEVYQVWLLKDEQPYRAGTLVPNDSGEGYTVFTLDDAEDVNWDTVAITVEPSPQNQAPQGDIVMSADF</sequence>
<evidence type="ECO:0000256" key="8">
    <source>
        <dbReference type="ARBA" id="ARBA00024438"/>
    </source>
</evidence>
<dbReference type="PANTHER" id="PTHR37461:SF1">
    <property type="entry name" value="ANTI-SIGMA-K FACTOR RSKA"/>
    <property type="match status" value="1"/>
</dbReference>
<dbReference type="InterPro" id="IPR018764">
    <property type="entry name" value="RskA_C"/>
</dbReference>
<dbReference type="InterPro" id="IPR051474">
    <property type="entry name" value="Anti-sigma-K/W_factor"/>
</dbReference>
<dbReference type="GO" id="GO:0016989">
    <property type="term" value="F:sigma factor antagonist activity"/>
    <property type="evidence" value="ECO:0007669"/>
    <property type="project" value="TreeGrafter"/>
</dbReference>
<evidence type="ECO:0000259" key="14">
    <source>
        <dbReference type="Pfam" id="PF13490"/>
    </source>
</evidence>
<keyword evidence="4 12" id="KW-0812">Transmembrane</keyword>
<evidence type="ECO:0000256" key="4">
    <source>
        <dbReference type="ARBA" id="ARBA00022692"/>
    </source>
</evidence>
<dbReference type="Pfam" id="PF13490">
    <property type="entry name" value="zf-HC2"/>
    <property type="match status" value="1"/>
</dbReference>
<feature type="domain" description="Putative zinc-finger" evidence="14">
    <location>
        <begin position="8"/>
        <end position="37"/>
    </location>
</feature>
<comment type="caution">
    <text evidence="15">The sequence shown here is derived from an EMBL/GenBank/DDBJ whole genome shotgun (WGS) entry which is preliminary data.</text>
</comment>
<feature type="transmembrane region" description="Helical" evidence="12">
    <location>
        <begin position="105"/>
        <end position="124"/>
    </location>
</feature>
<protein>
    <recommendedName>
        <fullName evidence="8">Anti-sigma-W factor RsiW</fullName>
    </recommendedName>
    <alternativeName>
        <fullName evidence="10">Regulator of SigK</fullName>
    </alternativeName>
    <alternativeName>
        <fullName evidence="9">Sigma-K anti-sigma factor RskA</fullName>
    </alternativeName>
</protein>
<dbReference type="RefSeq" id="WP_046516525.1">
    <property type="nucleotide sequence ID" value="NZ_LAYZ01000024.1"/>
</dbReference>
<evidence type="ECO:0000256" key="12">
    <source>
        <dbReference type="SAM" id="Phobius"/>
    </source>
</evidence>
<evidence type="ECO:0000256" key="3">
    <source>
        <dbReference type="ARBA" id="ARBA00022475"/>
    </source>
</evidence>
<evidence type="ECO:0000256" key="10">
    <source>
        <dbReference type="ARBA" id="ARBA00030803"/>
    </source>
</evidence>
<dbReference type="STRING" id="1432562.WN59_09725"/>
<feature type="region of interest" description="Disordered" evidence="11">
    <location>
        <begin position="71"/>
        <end position="94"/>
    </location>
</feature>
<gene>
    <name evidence="15" type="ORF">WN59_09725</name>
</gene>
<evidence type="ECO:0000256" key="2">
    <source>
        <dbReference type="ARBA" id="ARBA00004236"/>
    </source>
</evidence>
<comment type="similarity">
    <text evidence="7">Belongs to the zinc-associated anti-sigma factor (ZAS) superfamily. Anti-sigma-W factor family.</text>
</comment>
<dbReference type="Gene3D" id="1.10.10.1320">
    <property type="entry name" value="Anti-sigma factor, zinc-finger domain"/>
    <property type="match status" value="1"/>
</dbReference>
<keyword evidence="3" id="KW-1003">Cell membrane</keyword>
<dbReference type="GO" id="GO:0006417">
    <property type="term" value="P:regulation of translation"/>
    <property type="evidence" value="ECO:0007669"/>
    <property type="project" value="TreeGrafter"/>
</dbReference>
<evidence type="ECO:0000256" key="7">
    <source>
        <dbReference type="ARBA" id="ARBA00024353"/>
    </source>
</evidence>
<dbReference type="PANTHER" id="PTHR37461">
    <property type="entry name" value="ANTI-SIGMA-K FACTOR RSKA"/>
    <property type="match status" value="1"/>
</dbReference>
<dbReference type="PATRIC" id="fig|1432562.3.peg.1926"/>
<dbReference type="Proteomes" id="UP000034287">
    <property type="component" value="Unassembled WGS sequence"/>
</dbReference>
<proteinExistence type="inferred from homology"/>
<comment type="subcellular location">
    <subcellularLocation>
        <location evidence="2">Cell membrane</location>
    </subcellularLocation>
    <subcellularLocation>
        <location evidence="1">Membrane</location>
        <topology evidence="1">Single-pass membrane protein</topology>
    </subcellularLocation>
</comment>
<dbReference type="AlphaFoldDB" id="A0A0M2SM08"/>
<evidence type="ECO:0000256" key="11">
    <source>
        <dbReference type="SAM" id="MobiDB-lite"/>
    </source>
</evidence>
<accession>A0A0M2SM08</accession>
<evidence type="ECO:0000256" key="9">
    <source>
        <dbReference type="ARBA" id="ARBA00029829"/>
    </source>
</evidence>
<dbReference type="EMBL" id="LAYZ01000024">
    <property type="protein sequence ID" value="KKK33882.1"/>
    <property type="molecule type" value="Genomic_DNA"/>
</dbReference>
<dbReference type="Pfam" id="PF10099">
    <property type="entry name" value="RskA_C"/>
    <property type="match status" value="1"/>
</dbReference>
<dbReference type="OrthoDB" id="150725at2"/>
<evidence type="ECO:0000313" key="16">
    <source>
        <dbReference type="Proteomes" id="UP000034287"/>
    </source>
</evidence>
<evidence type="ECO:0000259" key="13">
    <source>
        <dbReference type="Pfam" id="PF10099"/>
    </source>
</evidence>
<dbReference type="InterPro" id="IPR027383">
    <property type="entry name" value="Znf_put"/>
</dbReference>
<keyword evidence="16" id="KW-1185">Reference proteome</keyword>
<feature type="domain" description="Anti-sigma K factor RskA C-terminal" evidence="13">
    <location>
        <begin position="108"/>
        <end position="244"/>
    </location>
</feature>
<name>A0A0M2SM08_9STAP</name>
<evidence type="ECO:0000256" key="5">
    <source>
        <dbReference type="ARBA" id="ARBA00022989"/>
    </source>
</evidence>
<keyword evidence="6 12" id="KW-0472">Membrane</keyword>
<evidence type="ECO:0000256" key="6">
    <source>
        <dbReference type="ARBA" id="ARBA00023136"/>
    </source>
</evidence>
<keyword evidence="5 12" id="KW-1133">Transmembrane helix</keyword>
<feature type="compositionally biased region" description="Basic and acidic residues" evidence="11">
    <location>
        <begin position="79"/>
        <end position="94"/>
    </location>
</feature>
<dbReference type="InterPro" id="IPR041916">
    <property type="entry name" value="Anti_sigma_zinc_sf"/>
</dbReference>
<evidence type="ECO:0000313" key="15">
    <source>
        <dbReference type="EMBL" id="KKK33882.1"/>
    </source>
</evidence>